<dbReference type="Pfam" id="PF12691">
    <property type="entry name" value="Phage_tail_terminator_6"/>
    <property type="match status" value="1"/>
</dbReference>
<organism evidence="1 2">
    <name type="scientific">Rubrobacter marinus</name>
    <dbReference type="NCBI Taxonomy" id="2653852"/>
    <lineage>
        <taxon>Bacteria</taxon>
        <taxon>Bacillati</taxon>
        <taxon>Actinomycetota</taxon>
        <taxon>Rubrobacteria</taxon>
        <taxon>Rubrobacterales</taxon>
        <taxon>Rubrobacteraceae</taxon>
        <taxon>Rubrobacter</taxon>
    </lineage>
</organism>
<gene>
    <name evidence="1" type="ORF">GBA65_14910</name>
</gene>
<keyword evidence="2" id="KW-1185">Reference proteome</keyword>
<dbReference type="RefSeq" id="WP_166397267.1">
    <property type="nucleotide sequence ID" value="NZ_CP045121.1"/>
</dbReference>
<proteinExistence type="predicted"/>
<accession>A0A6G8PZR2</accession>
<sequence>MILGDVRAILQAGNIGWRVLENQIPASTSTVQVPDELVVLFAYQGGPPGHVKGMSAPVQRSPRFQVVCRSKSWPNAHAKAEQAYGLLAGYSGVVNETKYASIRALGEPFALPLDGDKARVAVNFEAVVT</sequence>
<reference evidence="1 2" key="1">
    <citation type="submission" date="2019-10" db="EMBL/GenBank/DDBJ databases">
        <title>Rubrobacter sp nov SCSIO 52915 isolated from a deep-sea sediment in the South China Sea.</title>
        <authorList>
            <person name="Chen R.W."/>
        </authorList>
    </citation>
    <scope>NUCLEOTIDE SEQUENCE [LARGE SCALE GENOMIC DNA]</scope>
    <source>
        <strain evidence="1 2">SCSIO 52915</strain>
    </source>
</reference>
<evidence type="ECO:0000313" key="1">
    <source>
        <dbReference type="EMBL" id="QIN79597.1"/>
    </source>
</evidence>
<dbReference type="InterPro" id="IPR024411">
    <property type="entry name" value="Tail_terminator_phage"/>
</dbReference>
<dbReference type="Proteomes" id="UP000502706">
    <property type="component" value="Chromosome"/>
</dbReference>
<dbReference type="AlphaFoldDB" id="A0A6G8PZR2"/>
<protein>
    <submittedName>
        <fullName evidence="1">Uncharacterized protein</fullName>
    </submittedName>
</protein>
<dbReference type="KEGG" id="rmar:GBA65_14910"/>
<name>A0A6G8PZR2_9ACTN</name>
<dbReference type="EMBL" id="CP045121">
    <property type="protein sequence ID" value="QIN79597.1"/>
    <property type="molecule type" value="Genomic_DNA"/>
</dbReference>
<evidence type="ECO:0000313" key="2">
    <source>
        <dbReference type="Proteomes" id="UP000502706"/>
    </source>
</evidence>